<name>A0A0S3QY60_PHAAN</name>
<dbReference type="AlphaFoldDB" id="A0A0S3QY60"/>
<proteinExistence type="predicted"/>
<evidence type="ECO:0000313" key="2">
    <source>
        <dbReference type="EMBL" id="BAT73273.1"/>
    </source>
</evidence>
<evidence type="ECO:0000259" key="1">
    <source>
        <dbReference type="Pfam" id="PF26429"/>
    </source>
</evidence>
<keyword evidence="3" id="KW-1185">Reference proteome</keyword>
<dbReference type="Proteomes" id="UP000291084">
    <property type="component" value="Chromosome 1"/>
</dbReference>
<dbReference type="EMBL" id="AP015034">
    <property type="protein sequence ID" value="BAT73273.1"/>
    <property type="molecule type" value="Genomic_DNA"/>
</dbReference>
<dbReference type="Pfam" id="PF26429">
    <property type="entry name" value="DPBB_CI111"/>
    <property type="match status" value="1"/>
</dbReference>
<gene>
    <name evidence="2" type="primary">Vigan.01G074400</name>
    <name evidence="2" type="ORF">VIGAN_01074400</name>
</gene>
<feature type="domain" description="CI111 double-psi beta barrel" evidence="1">
    <location>
        <begin position="19"/>
        <end position="66"/>
    </location>
</feature>
<dbReference type="InterPro" id="IPR058958">
    <property type="entry name" value="DPBB_CI111"/>
</dbReference>
<organism evidence="2 3">
    <name type="scientific">Vigna angularis var. angularis</name>
    <dbReference type="NCBI Taxonomy" id="157739"/>
    <lineage>
        <taxon>Eukaryota</taxon>
        <taxon>Viridiplantae</taxon>
        <taxon>Streptophyta</taxon>
        <taxon>Embryophyta</taxon>
        <taxon>Tracheophyta</taxon>
        <taxon>Spermatophyta</taxon>
        <taxon>Magnoliopsida</taxon>
        <taxon>eudicotyledons</taxon>
        <taxon>Gunneridae</taxon>
        <taxon>Pentapetalae</taxon>
        <taxon>rosids</taxon>
        <taxon>fabids</taxon>
        <taxon>Fabales</taxon>
        <taxon>Fabaceae</taxon>
        <taxon>Papilionoideae</taxon>
        <taxon>50 kb inversion clade</taxon>
        <taxon>NPAAA clade</taxon>
        <taxon>indigoferoid/millettioid clade</taxon>
        <taxon>Phaseoleae</taxon>
        <taxon>Vigna</taxon>
    </lineage>
</organism>
<evidence type="ECO:0000313" key="3">
    <source>
        <dbReference type="Proteomes" id="UP000291084"/>
    </source>
</evidence>
<sequence length="127" mass="14292">MQRILREFAVQRNEDKIPVVRSFPLMSLANECAKCHGLKIGKAVDDDDDDDVGNYSVLAMVFPASKEGVKKTKTKEEKTSPLQILRAPQYFLSFMQDMGPTYPPTKNVKTVGIEHRVSVTLSTCTYH</sequence>
<reference evidence="2 3" key="1">
    <citation type="journal article" date="2015" name="Sci. Rep.">
        <title>The power of single molecule real-time sequencing technology in the de novo assembly of a eukaryotic genome.</title>
        <authorList>
            <person name="Sakai H."/>
            <person name="Naito K."/>
            <person name="Ogiso-Tanaka E."/>
            <person name="Takahashi Y."/>
            <person name="Iseki K."/>
            <person name="Muto C."/>
            <person name="Satou K."/>
            <person name="Teruya K."/>
            <person name="Shiroma A."/>
            <person name="Shimoji M."/>
            <person name="Hirano T."/>
            <person name="Itoh T."/>
            <person name="Kaga A."/>
            <person name="Tomooka N."/>
        </authorList>
    </citation>
    <scope>NUCLEOTIDE SEQUENCE [LARGE SCALE GENOMIC DNA]</scope>
    <source>
        <strain evidence="3">cv. Shumari</strain>
    </source>
</reference>
<accession>A0A0S3QY60</accession>
<protein>
    <recommendedName>
        <fullName evidence="1">CI111 double-psi beta barrel domain-containing protein</fullName>
    </recommendedName>
</protein>